<feature type="domain" description="MOSC" evidence="1">
    <location>
        <begin position="26"/>
        <end position="162"/>
    </location>
</feature>
<dbReference type="RefSeq" id="WP_189772914.1">
    <property type="nucleotide sequence ID" value="NZ_BNCK01000008.1"/>
</dbReference>
<name>A0A919ENI8_9GAMM</name>
<comment type="caution">
    <text evidence="2">The sequence shown here is derived from an EMBL/GenBank/DDBJ whole genome shotgun (WGS) entry which is preliminary data.</text>
</comment>
<sequence length="225" mass="25912">MTTNVIAIFQGKVKQRFGMTTAMDKLPIKGDVELTLYGLQGDDCAEKKFHGGLERALHQYPSEHYVYWQERFGEQQLWQIPGVGENISSVGMLETNVFIGDRYQWGDAIIEVSQPRSPCFKLNKRWQLENFAEEMQANGRCGWLYRVINPGKVNECLPLTLIERPENAMTVAQVSEIFFNQPLCKEGLMQLSQQHALSNSWMDKVKTRLATNEVESWYFRLNGKP</sequence>
<accession>A0A919ENI8</accession>
<reference evidence="2" key="2">
    <citation type="submission" date="2020-09" db="EMBL/GenBank/DDBJ databases">
        <authorList>
            <person name="Sun Q."/>
            <person name="Kim S."/>
        </authorList>
    </citation>
    <scope>NUCLEOTIDE SEQUENCE</scope>
    <source>
        <strain evidence="2">KCTC 42731</strain>
    </source>
</reference>
<dbReference type="GO" id="GO:0030170">
    <property type="term" value="F:pyridoxal phosphate binding"/>
    <property type="evidence" value="ECO:0007669"/>
    <property type="project" value="InterPro"/>
</dbReference>
<evidence type="ECO:0000259" key="1">
    <source>
        <dbReference type="PROSITE" id="PS51340"/>
    </source>
</evidence>
<gene>
    <name evidence="2" type="ORF">GCM10017161_33130</name>
</gene>
<dbReference type="InterPro" id="IPR052353">
    <property type="entry name" value="Benzoxazolinone_Detox_Enz"/>
</dbReference>
<protein>
    <submittedName>
        <fullName evidence="2">MOSC domain-containing protein</fullName>
    </submittedName>
</protein>
<dbReference type="EMBL" id="BNCK01000008">
    <property type="protein sequence ID" value="GHG01741.1"/>
    <property type="molecule type" value="Genomic_DNA"/>
</dbReference>
<organism evidence="2 3">
    <name type="scientific">Thalassotalea marina</name>
    <dbReference type="NCBI Taxonomy" id="1673741"/>
    <lineage>
        <taxon>Bacteria</taxon>
        <taxon>Pseudomonadati</taxon>
        <taxon>Pseudomonadota</taxon>
        <taxon>Gammaproteobacteria</taxon>
        <taxon>Alteromonadales</taxon>
        <taxon>Colwelliaceae</taxon>
        <taxon>Thalassotalea</taxon>
    </lineage>
</organism>
<dbReference type="PANTHER" id="PTHR30212">
    <property type="entry name" value="PROTEIN YIIM"/>
    <property type="match status" value="1"/>
</dbReference>
<dbReference type="GO" id="GO:0030151">
    <property type="term" value="F:molybdenum ion binding"/>
    <property type="evidence" value="ECO:0007669"/>
    <property type="project" value="InterPro"/>
</dbReference>
<dbReference type="PANTHER" id="PTHR30212:SF2">
    <property type="entry name" value="PROTEIN YIIM"/>
    <property type="match status" value="1"/>
</dbReference>
<dbReference type="AlphaFoldDB" id="A0A919ENI8"/>
<dbReference type="SUPFAM" id="SSF50800">
    <property type="entry name" value="PK beta-barrel domain-like"/>
    <property type="match status" value="1"/>
</dbReference>
<keyword evidence="3" id="KW-1185">Reference proteome</keyword>
<dbReference type="Pfam" id="PF03473">
    <property type="entry name" value="MOSC"/>
    <property type="match status" value="1"/>
</dbReference>
<proteinExistence type="predicted"/>
<dbReference type="InterPro" id="IPR011037">
    <property type="entry name" value="Pyrv_Knase-like_insert_dom_sf"/>
</dbReference>
<dbReference type="PROSITE" id="PS51340">
    <property type="entry name" value="MOSC"/>
    <property type="match status" value="1"/>
</dbReference>
<evidence type="ECO:0000313" key="3">
    <source>
        <dbReference type="Proteomes" id="UP000623842"/>
    </source>
</evidence>
<reference evidence="2" key="1">
    <citation type="journal article" date="2014" name="Int. J. Syst. Evol. Microbiol.">
        <title>Complete genome sequence of Corynebacterium casei LMG S-19264T (=DSM 44701T), isolated from a smear-ripened cheese.</title>
        <authorList>
            <consortium name="US DOE Joint Genome Institute (JGI-PGF)"/>
            <person name="Walter F."/>
            <person name="Albersmeier A."/>
            <person name="Kalinowski J."/>
            <person name="Ruckert C."/>
        </authorList>
    </citation>
    <scope>NUCLEOTIDE SEQUENCE</scope>
    <source>
        <strain evidence="2">KCTC 42731</strain>
    </source>
</reference>
<dbReference type="InterPro" id="IPR005302">
    <property type="entry name" value="MoCF_Sase_C"/>
</dbReference>
<evidence type="ECO:0000313" key="2">
    <source>
        <dbReference type="EMBL" id="GHG01741.1"/>
    </source>
</evidence>
<dbReference type="Gene3D" id="2.40.33.20">
    <property type="entry name" value="PK beta-barrel domain-like"/>
    <property type="match status" value="1"/>
</dbReference>
<dbReference type="Proteomes" id="UP000623842">
    <property type="component" value="Unassembled WGS sequence"/>
</dbReference>
<dbReference type="GO" id="GO:0003824">
    <property type="term" value="F:catalytic activity"/>
    <property type="evidence" value="ECO:0007669"/>
    <property type="project" value="InterPro"/>
</dbReference>